<keyword evidence="4" id="KW-1185">Reference proteome</keyword>
<keyword evidence="1" id="KW-0812">Transmembrane</keyword>
<keyword evidence="1" id="KW-1133">Transmembrane helix</keyword>
<name>A0ABN1USR4_9ACTN</name>
<reference evidence="3 4" key="1">
    <citation type="journal article" date="2019" name="Int. J. Syst. Evol. Microbiol.">
        <title>The Global Catalogue of Microorganisms (GCM) 10K type strain sequencing project: providing services to taxonomists for standard genome sequencing and annotation.</title>
        <authorList>
            <consortium name="The Broad Institute Genomics Platform"/>
            <consortium name="The Broad Institute Genome Sequencing Center for Infectious Disease"/>
            <person name="Wu L."/>
            <person name="Ma J."/>
        </authorList>
    </citation>
    <scope>NUCLEOTIDE SEQUENCE [LARGE SCALE GENOMIC DNA]</scope>
    <source>
        <strain evidence="3 4">JCM 11813</strain>
    </source>
</reference>
<feature type="transmembrane region" description="Helical" evidence="1">
    <location>
        <begin position="66"/>
        <end position="84"/>
    </location>
</feature>
<evidence type="ECO:0000313" key="4">
    <source>
        <dbReference type="Proteomes" id="UP001499979"/>
    </source>
</evidence>
<dbReference type="InterPro" id="IPR036374">
    <property type="entry name" value="OxRdtase_Mopterin-bd_sf"/>
</dbReference>
<dbReference type="PANTHER" id="PTHR19372">
    <property type="entry name" value="SULFITE REDUCTASE"/>
    <property type="match status" value="1"/>
</dbReference>
<dbReference type="SUPFAM" id="SSF81296">
    <property type="entry name" value="E set domains"/>
    <property type="match status" value="1"/>
</dbReference>
<dbReference type="Pfam" id="PF00174">
    <property type="entry name" value="Oxidored_molyb"/>
    <property type="match status" value="1"/>
</dbReference>
<gene>
    <name evidence="3" type="ORF">GCM10009606_48900</name>
</gene>
<dbReference type="InterPro" id="IPR000572">
    <property type="entry name" value="OxRdtase_Mopterin-bd_dom"/>
</dbReference>
<feature type="domain" description="Oxidoreductase molybdopterin-binding" evidence="2">
    <location>
        <begin position="238"/>
        <end position="383"/>
    </location>
</feature>
<sequence length="510" mass="54253">MSTSRGAWWLAGLLAGFAGLAASYCVALVITVHDDPVSAVAELVIRLTPGALVERAIQLFGRHDKTVLVGVVLVLLVVLLAWAGPLARRAWWLAMLVYAVLALVGAVAVGSQRGSSAADALALVVGFFTWIACLALLTAPLRAADEAGEAGEPTMGAHTRRTFLIRAGLVAAVGVTAGVVGRAVGVGRRQVEEARRLLRLPGVTMPRVPQGANVDVPDMPPWMTPADDFYRIDTAVYVPAVRPQDWRLRIHGLVDREIVLDYQDLVGRRVTEAWATICCVSNDVGGSLIGNAWWSGVRIATLLAEAGVQAGADAVLQTSDDGWTCGTPLGALTDDRNAMLAIAMNGKPLPVDHGFPVRTVVPGLYGYVSACKWVVDLKVTRFADISAYWTERGWSEQGPVKISSRMDVPREGGEIAAAGARVAGVAWAQHTGIERVEVNVDGGEWQAAELARVPNDDTWVQWVATLDLEPGDHLLRVRATDKSGLVQTGEVHGAVPDGATGWHTIHVTAT</sequence>
<evidence type="ECO:0000313" key="3">
    <source>
        <dbReference type="EMBL" id="GAA1165736.1"/>
    </source>
</evidence>
<proteinExistence type="predicted"/>
<dbReference type="RefSeq" id="WP_343911219.1">
    <property type="nucleotide sequence ID" value="NZ_BAAAJE010000035.1"/>
</dbReference>
<dbReference type="Proteomes" id="UP001499979">
    <property type="component" value="Unassembled WGS sequence"/>
</dbReference>
<dbReference type="PANTHER" id="PTHR19372:SF7">
    <property type="entry name" value="SULFITE OXIDASE, MITOCHONDRIAL"/>
    <property type="match status" value="1"/>
</dbReference>
<dbReference type="Gene3D" id="2.60.40.650">
    <property type="match status" value="1"/>
</dbReference>
<dbReference type="EMBL" id="BAAAJE010000035">
    <property type="protein sequence ID" value="GAA1165736.1"/>
    <property type="molecule type" value="Genomic_DNA"/>
</dbReference>
<keyword evidence="1" id="KW-0472">Membrane</keyword>
<organism evidence="3 4">
    <name type="scientific">Nocardioides aquiterrae</name>
    <dbReference type="NCBI Taxonomy" id="203799"/>
    <lineage>
        <taxon>Bacteria</taxon>
        <taxon>Bacillati</taxon>
        <taxon>Actinomycetota</taxon>
        <taxon>Actinomycetes</taxon>
        <taxon>Propionibacteriales</taxon>
        <taxon>Nocardioidaceae</taxon>
        <taxon>Nocardioides</taxon>
    </lineage>
</organism>
<feature type="transmembrane region" description="Helical" evidence="1">
    <location>
        <begin position="163"/>
        <end position="185"/>
    </location>
</feature>
<accession>A0ABN1USR4</accession>
<evidence type="ECO:0000256" key="1">
    <source>
        <dbReference type="SAM" id="Phobius"/>
    </source>
</evidence>
<dbReference type="InterPro" id="IPR014756">
    <property type="entry name" value="Ig_E-set"/>
</dbReference>
<dbReference type="SUPFAM" id="SSF56524">
    <property type="entry name" value="Oxidoreductase molybdopterin-binding domain"/>
    <property type="match status" value="1"/>
</dbReference>
<protein>
    <submittedName>
        <fullName evidence="3">Molybdopterin-dependent oxidoreductase</fullName>
    </submittedName>
</protein>
<dbReference type="Gene3D" id="3.90.420.10">
    <property type="entry name" value="Oxidoreductase, molybdopterin-binding domain"/>
    <property type="match status" value="1"/>
</dbReference>
<feature type="transmembrane region" description="Helical" evidence="1">
    <location>
        <begin position="90"/>
        <end position="109"/>
    </location>
</feature>
<evidence type="ECO:0000259" key="2">
    <source>
        <dbReference type="Pfam" id="PF00174"/>
    </source>
</evidence>
<comment type="caution">
    <text evidence="3">The sequence shown here is derived from an EMBL/GenBank/DDBJ whole genome shotgun (WGS) entry which is preliminary data.</text>
</comment>
<feature type="transmembrane region" description="Helical" evidence="1">
    <location>
        <begin position="121"/>
        <end position="143"/>
    </location>
</feature>